<dbReference type="Proteomes" id="UP000008915">
    <property type="component" value="Chromosome"/>
</dbReference>
<accession>E6SG71</accession>
<dbReference type="EMBL" id="CP002344">
    <property type="protein sequence ID" value="ADU50488.1"/>
    <property type="molecule type" value="Genomic_DNA"/>
</dbReference>
<reference evidence="3" key="2">
    <citation type="journal article" date="2010" name="Stand. Genomic Sci.">
        <title>Complete genome sequence of Thermaerobacter marianensis type strain (7p75aT).</title>
        <authorList>
            <person name="Han C."/>
            <person name="Gu W."/>
            <person name="Zhang X."/>
            <person name="Lapidus A."/>
            <person name="Nolan M."/>
            <person name="Copeland A."/>
            <person name="Lucas S."/>
            <person name="Glavina Del Rio T."/>
            <person name="Tice H."/>
            <person name="Cheng J."/>
            <person name="Tapia R."/>
            <person name="Goodwin L."/>
            <person name="Pitluck S."/>
            <person name="Pagani I."/>
            <person name="Ivanova N."/>
            <person name="Mavromatis K."/>
            <person name="Mikhailova N."/>
            <person name="Pati A."/>
            <person name="Chen A."/>
            <person name="Palaniappan K."/>
            <person name="Land M."/>
            <person name="Hauser L."/>
            <person name="Chang Y."/>
            <person name="Jeffries C."/>
            <person name="Schneider S."/>
            <person name="Rohde M."/>
            <person name="Goker M."/>
            <person name="Pukall R."/>
            <person name="Woyke T."/>
            <person name="Bristow J."/>
            <person name="Eisen J."/>
            <person name="Markowitz V."/>
            <person name="Hugenholtz P."/>
            <person name="Kyrpides N."/>
            <person name="Klenk H."/>
            <person name="Detter J."/>
        </authorList>
    </citation>
    <scope>NUCLEOTIDE SEQUENCE [LARGE SCALE GENOMIC DNA]</scope>
    <source>
        <strain evidence="3">ATCC 700841 / DSM 12885 / JCM 10246 / 7p75a</strain>
    </source>
</reference>
<evidence type="ECO:0000313" key="3">
    <source>
        <dbReference type="Proteomes" id="UP000008915"/>
    </source>
</evidence>
<evidence type="ECO:0000313" key="2">
    <source>
        <dbReference type="EMBL" id="ADU50488.1"/>
    </source>
</evidence>
<keyword evidence="1" id="KW-0812">Transmembrane</keyword>
<gene>
    <name evidence="2" type="ordered locus">Tmar_0365</name>
</gene>
<feature type="transmembrane region" description="Helical" evidence="1">
    <location>
        <begin position="115"/>
        <end position="135"/>
    </location>
</feature>
<proteinExistence type="predicted"/>
<dbReference type="OrthoDB" id="9867217at2"/>
<dbReference type="KEGG" id="tmr:Tmar_0365"/>
<keyword evidence="3" id="KW-1185">Reference proteome</keyword>
<dbReference type="AlphaFoldDB" id="E6SG71"/>
<keyword evidence="1" id="KW-0472">Membrane</keyword>
<sequence length="139" mass="15645">MSRLKRVYWLAGLILVLTVAAFGLPLLFPDTTSSDISDAELHRKAVHRLRVEIDSIYKINPAYLQIIEVRLASEQPPIEPEGVGVWRTLFGVPVGVVKYKLPDVEFNLNTSRLGIVWGSFLLIQTLLARQLVVACRRAH</sequence>
<reference evidence="2 3" key="1">
    <citation type="journal article" date="2010" name="Stand. Genomic Sci.">
        <title>Complete genome sequence of Thermaerobacter marianensis type strain (7p75a).</title>
        <authorList>
            <person name="Han C."/>
            <person name="Gu W."/>
            <person name="Zhang X."/>
            <person name="Lapidus A."/>
            <person name="Nolan M."/>
            <person name="Copeland A."/>
            <person name="Lucas S."/>
            <person name="Del Rio T.G."/>
            <person name="Tice H."/>
            <person name="Cheng J.F."/>
            <person name="Tapia R."/>
            <person name="Goodwin L."/>
            <person name="Pitluck S."/>
            <person name="Pagani I."/>
            <person name="Ivanova N."/>
            <person name="Mavromatis K."/>
            <person name="Mikhailova N."/>
            <person name="Pati A."/>
            <person name="Chen A."/>
            <person name="Palaniappan K."/>
            <person name="Land M."/>
            <person name="Hauser L."/>
            <person name="Chang Y.J."/>
            <person name="Jeffries C.D."/>
            <person name="Schneider S."/>
            <person name="Rohde M."/>
            <person name="Goker M."/>
            <person name="Pukall R."/>
            <person name="Woyke T."/>
            <person name="Bristow J."/>
            <person name="Eisen J.A."/>
            <person name="Markowitz V."/>
            <person name="Hugenholtz P."/>
            <person name="Kyrpides N.C."/>
            <person name="Klenk H.P."/>
            <person name="Detter J.C."/>
        </authorList>
    </citation>
    <scope>NUCLEOTIDE SEQUENCE [LARGE SCALE GENOMIC DNA]</scope>
    <source>
        <strain evidence="3">ATCC 700841 / DSM 12885 / JCM 10246 / 7p75a</strain>
    </source>
</reference>
<keyword evidence="1" id="KW-1133">Transmembrane helix</keyword>
<evidence type="ECO:0000256" key="1">
    <source>
        <dbReference type="SAM" id="Phobius"/>
    </source>
</evidence>
<dbReference type="STRING" id="644966.Tmar_0365"/>
<name>E6SG71_THEM7</name>
<organism evidence="2 3">
    <name type="scientific">Thermaerobacter marianensis (strain ATCC 700841 / DSM 12885 / JCM 10246 / 7p75a)</name>
    <dbReference type="NCBI Taxonomy" id="644966"/>
    <lineage>
        <taxon>Bacteria</taxon>
        <taxon>Bacillati</taxon>
        <taxon>Bacillota</taxon>
        <taxon>Clostridia</taxon>
        <taxon>Eubacteriales</taxon>
        <taxon>Clostridiales Family XVII. Incertae Sedis</taxon>
        <taxon>Thermaerobacter</taxon>
    </lineage>
</organism>
<feature type="transmembrane region" description="Helical" evidence="1">
    <location>
        <begin position="7"/>
        <end position="28"/>
    </location>
</feature>
<dbReference type="HOGENOM" id="CLU_1844176_0_0_9"/>
<protein>
    <submittedName>
        <fullName evidence="2">Uncharacterized protein</fullName>
    </submittedName>
</protein>